<dbReference type="InterPro" id="IPR013655">
    <property type="entry name" value="PAS_fold_3"/>
</dbReference>
<dbReference type="SUPFAM" id="SSF55874">
    <property type="entry name" value="ATPase domain of HSP90 chaperone/DNA topoisomerase II/histidine kinase"/>
    <property type="match status" value="1"/>
</dbReference>
<reference evidence="12" key="1">
    <citation type="journal article" date="2019" name="Int. J. Syst. Evol. Microbiol.">
        <title>The Global Catalogue of Microorganisms (GCM) 10K type strain sequencing project: providing services to taxonomists for standard genome sequencing and annotation.</title>
        <authorList>
            <consortium name="The Broad Institute Genomics Platform"/>
            <consortium name="The Broad Institute Genome Sequencing Center for Infectious Disease"/>
            <person name="Wu L."/>
            <person name="Ma J."/>
        </authorList>
    </citation>
    <scope>NUCLEOTIDE SEQUENCE [LARGE SCALE GENOMIC DNA]</scope>
    <source>
        <strain evidence="12">CECT 7131</strain>
    </source>
</reference>
<keyword evidence="9" id="KW-0812">Transmembrane</keyword>
<feature type="region of interest" description="Disordered" evidence="8">
    <location>
        <begin position="698"/>
        <end position="722"/>
    </location>
</feature>
<dbReference type="CDD" id="cd12915">
    <property type="entry name" value="PDC2_DGC_like"/>
    <property type="match status" value="1"/>
</dbReference>
<dbReference type="Pfam" id="PF22588">
    <property type="entry name" value="dCache_1_like"/>
    <property type="match status" value="1"/>
</dbReference>
<evidence type="ECO:0000256" key="2">
    <source>
        <dbReference type="ARBA" id="ARBA00012438"/>
    </source>
</evidence>
<keyword evidence="9" id="KW-0472">Membrane</keyword>
<keyword evidence="12" id="KW-1185">Reference proteome</keyword>
<comment type="caution">
    <text evidence="11">The sequence shown here is derived from an EMBL/GenBank/DDBJ whole genome shotgun (WGS) entry which is preliminary data.</text>
</comment>
<keyword evidence="3" id="KW-0597">Phosphoprotein</keyword>
<dbReference type="RefSeq" id="WP_290314931.1">
    <property type="nucleotide sequence ID" value="NZ_JAUFPN010000020.1"/>
</dbReference>
<evidence type="ECO:0000256" key="4">
    <source>
        <dbReference type="ARBA" id="ARBA00022679"/>
    </source>
</evidence>
<evidence type="ECO:0000259" key="10">
    <source>
        <dbReference type="SMART" id="SM00911"/>
    </source>
</evidence>
<dbReference type="EC" id="2.7.13.3" evidence="2"/>
<gene>
    <name evidence="11" type="ORF">QWZ14_02230</name>
</gene>
<keyword evidence="9" id="KW-1133">Transmembrane helix</keyword>
<sequence>MAPDLAGSPATGKPGTGGLLFRSRRLTLAVFGLPLLLLLAGGWMSWRAVWRQAASDMLHSADASAELALRVLESQQLMVERLNDLVRGLSDAEIRAREPELHARLATLLEGLPLLVTGYLLDREGMPLLSGNVMPVPHDMRFGDRDFFAGLRAPGAPRTFVGQVYQGRVDGALFFAVAQRRSGSGNPPAADGFDGVVNISVDPAAIGEGLARLLAAPQDTVAMIRRDGTILARVPVLRRPGQELRPDNPLRAAMQAGSPRGVTTGISAVDGVWRLTAYRQLEGWPVYAAAGRSRGAILFEWASLMALQLAIAVPALVALLALGRLAVERARRDATDRAALAENAVRSAAAAALRASEARYRTLSEVAADVVWSRLDTGAMAAPQPSWEAFTGQTPSQYRGFGWQDAIHPADREAAAERWQAATVAGRSYAAELRLRHRDGGWRHCLVRAAPVPEAPGADAPVEDALAPGAPEGRPRLWVGAHIDVTPLREAESRQRFLMQEIDHRAKNALSVVQAVIRLTRAGSRQDFVTAVEGRVAALARAQTVLARGRWAGADLRVLLEGELAPFLAPPQGAGTLRGPLVELEGPRVFIVPTAAQPLSMAVHELATNAVKHGALAVPEGRVLVSWLLDAAAGQLRLHWTETGGPPVPGAPNQRGFGTRVLDTTLRHQLGGHAELRWGADGLRCTVTVPLARVLGETDAAGSPAEPALATAGPDRPDGGPA</sequence>
<evidence type="ECO:0000256" key="1">
    <source>
        <dbReference type="ARBA" id="ARBA00000085"/>
    </source>
</evidence>
<dbReference type="InterPro" id="IPR054327">
    <property type="entry name" value="His-kinase-like_sensor"/>
</dbReference>
<keyword evidence="7" id="KW-0067">ATP-binding</keyword>
<evidence type="ECO:0000256" key="7">
    <source>
        <dbReference type="ARBA" id="ARBA00022840"/>
    </source>
</evidence>
<feature type="transmembrane region" description="Helical" evidence="9">
    <location>
        <begin position="26"/>
        <end position="46"/>
    </location>
</feature>
<dbReference type="InterPro" id="IPR000014">
    <property type="entry name" value="PAS"/>
</dbReference>
<dbReference type="Pfam" id="PF08447">
    <property type="entry name" value="PAS_3"/>
    <property type="match status" value="1"/>
</dbReference>
<dbReference type="Proteomes" id="UP001529369">
    <property type="component" value="Unassembled WGS sequence"/>
</dbReference>
<dbReference type="GO" id="GO:0016301">
    <property type="term" value="F:kinase activity"/>
    <property type="evidence" value="ECO:0007669"/>
    <property type="project" value="UniProtKB-KW"/>
</dbReference>
<proteinExistence type="predicted"/>
<evidence type="ECO:0000256" key="9">
    <source>
        <dbReference type="SAM" id="Phobius"/>
    </source>
</evidence>
<dbReference type="Pfam" id="PF07536">
    <property type="entry name" value="HWE_HK"/>
    <property type="match status" value="1"/>
</dbReference>
<dbReference type="SUPFAM" id="SSF55785">
    <property type="entry name" value="PYP-like sensor domain (PAS domain)"/>
    <property type="match status" value="1"/>
</dbReference>
<dbReference type="EMBL" id="JAUFPN010000020">
    <property type="protein sequence ID" value="MDN3563194.1"/>
    <property type="molecule type" value="Genomic_DNA"/>
</dbReference>
<evidence type="ECO:0000256" key="8">
    <source>
        <dbReference type="SAM" id="MobiDB-lite"/>
    </source>
</evidence>
<dbReference type="CDD" id="cd12914">
    <property type="entry name" value="PDC1_DGC_like"/>
    <property type="match status" value="1"/>
</dbReference>
<evidence type="ECO:0000313" key="12">
    <source>
        <dbReference type="Proteomes" id="UP001529369"/>
    </source>
</evidence>
<keyword evidence="6 11" id="KW-0418">Kinase</keyword>
<organism evidence="11 12">
    <name type="scientific">Paeniroseomonas aquatica</name>
    <dbReference type="NCBI Taxonomy" id="373043"/>
    <lineage>
        <taxon>Bacteria</taxon>
        <taxon>Pseudomonadati</taxon>
        <taxon>Pseudomonadota</taxon>
        <taxon>Alphaproteobacteria</taxon>
        <taxon>Acetobacterales</taxon>
        <taxon>Acetobacteraceae</taxon>
        <taxon>Paeniroseomonas</taxon>
    </lineage>
</organism>
<evidence type="ECO:0000256" key="5">
    <source>
        <dbReference type="ARBA" id="ARBA00022741"/>
    </source>
</evidence>
<evidence type="ECO:0000256" key="3">
    <source>
        <dbReference type="ARBA" id="ARBA00022553"/>
    </source>
</evidence>
<feature type="transmembrane region" description="Helical" evidence="9">
    <location>
        <begin position="301"/>
        <end position="322"/>
    </location>
</feature>
<dbReference type="InterPro" id="IPR035965">
    <property type="entry name" value="PAS-like_dom_sf"/>
</dbReference>
<evidence type="ECO:0000256" key="6">
    <source>
        <dbReference type="ARBA" id="ARBA00022777"/>
    </source>
</evidence>
<dbReference type="Gene3D" id="3.30.450.20">
    <property type="entry name" value="PAS domain"/>
    <property type="match status" value="3"/>
</dbReference>
<dbReference type="NCBIfam" id="TIGR00229">
    <property type="entry name" value="sensory_box"/>
    <property type="match status" value="1"/>
</dbReference>
<keyword evidence="5" id="KW-0547">Nucleotide-binding</keyword>
<dbReference type="SMART" id="SM00911">
    <property type="entry name" value="HWE_HK"/>
    <property type="match status" value="1"/>
</dbReference>
<feature type="domain" description="Signal transduction histidine kinase HWE region" evidence="10">
    <location>
        <begin position="501"/>
        <end position="581"/>
    </location>
</feature>
<dbReference type="PANTHER" id="PTHR41523">
    <property type="entry name" value="TWO-COMPONENT SYSTEM SENSOR PROTEIN"/>
    <property type="match status" value="1"/>
</dbReference>
<protein>
    <recommendedName>
        <fullName evidence="2">histidine kinase</fullName>
        <ecNumber evidence="2">2.7.13.3</ecNumber>
    </recommendedName>
</protein>
<dbReference type="Gene3D" id="3.30.565.10">
    <property type="entry name" value="Histidine kinase-like ATPase, C-terminal domain"/>
    <property type="match status" value="1"/>
</dbReference>
<dbReference type="InterPro" id="IPR036890">
    <property type="entry name" value="HATPase_C_sf"/>
</dbReference>
<dbReference type="PANTHER" id="PTHR41523:SF8">
    <property type="entry name" value="ETHYLENE RESPONSE SENSOR PROTEIN"/>
    <property type="match status" value="1"/>
</dbReference>
<name>A0ABT8A0G5_9PROT</name>
<comment type="catalytic activity">
    <reaction evidence="1">
        <text>ATP + protein L-histidine = ADP + protein N-phospho-L-histidine.</text>
        <dbReference type="EC" id="2.7.13.3"/>
    </reaction>
</comment>
<evidence type="ECO:0000313" key="11">
    <source>
        <dbReference type="EMBL" id="MDN3563194.1"/>
    </source>
</evidence>
<dbReference type="CDD" id="cd00130">
    <property type="entry name" value="PAS"/>
    <property type="match status" value="1"/>
</dbReference>
<dbReference type="InterPro" id="IPR011102">
    <property type="entry name" value="Sig_transdc_His_kinase_HWE"/>
</dbReference>
<accession>A0ABT8A0G5</accession>
<keyword evidence="4" id="KW-0808">Transferase</keyword>